<dbReference type="OrthoDB" id="32523at2"/>
<dbReference type="GO" id="GO:0003677">
    <property type="term" value="F:DNA binding"/>
    <property type="evidence" value="ECO:0007669"/>
    <property type="project" value="UniProtKB-KW"/>
</dbReference>
<sequence>MSASHKRLRSKPDQDMNRIEKIAADWKRERPDLDATDAATIGRFLMVARQLERVGRAELAPFDLGLTDHDVLSALRRSGSPYALKPGDLLDELVLTSGALSSCLDRLEGRGLVERRRHEKDGRARVVSLTPRGTDLIDAVVEARYAAAREVLRDISAPRKRQLDELVAQVEIGAERAERNQSRADQSTSGRASKAGRAKR</sequence>
<dbReference type="PROSITE" id="PS01117">
    <property type="entry name" value="HTH_MARR_1"/>
    <property type="match status" value="1"/>
</dbReference>
<dbReference type="InterPro" id="IPR039422">
    <property type="entry name" value="MarR/SlyA-like"/>
</dbReference>
<organism evidence="6 7">
    <name type="scientific">Wenzhouxiangella sediminis</name>
    <dbReference type="NCBI Taxonomy" id="1792836"/>
    <lineage>
        <taxon>Bacteria</taxon>
        <taxon>Pseudomonadati</taxon>
        <taxon>Pseudomonadota</taxon>
        <taxon>Gammaproteobacteria</taxon>
        <taxon>Chromatiales</taxon>
        <taxon>Wenzhouxiangellaceae</taxon>
        <taxon>Wenzhouxiangella</taxon>
    </lineage>
</organism>
<dbReference type="Gene3D" id="1.10.10.10">
    <property type="entry name" value="Winged helix-like DNA-binding domain superfamily/Winged helix DNA-binding domain"/>
    <property type="match status" value="1"/>
</dbReference>
<evidence type="ECO:0000313" key="6">
    <source>
        <dbReference type="EMBL" id="RFF31531.1"/>
    </source>
</evidence>
<evidence type="ECO:0000259" key="5">
    <source>
        <dbReference type="PROSITE" id="PS50995"/>
    </source>
</evidence>
<name>A0A3E1KAT7_9GAMM</name>
<gene>
    <name evidence="6" type="ORF">DZC52_04005</name>
</gene>
<keyword evidence="3" id="KW-0804">Transcription</keyword>
<dbReference type="SMART" id="SM00347">
    <property type="entry name" value="HTH_MARR"/>
    <property type="match status" value="1"/>
</dbReference>
<dbReference type="InterPro" id="IPR023187">
    <property type="entry name" value="Tscrpt_reg_MarR-type_CS"/>
</dbReference>
<keyword evidence="7" id="KW-1185">Reference proteome</keyword>
<reference evidence="6 7" key="1">
    <citation type="submission" date="2018-08" db="EMBL/GenBank/DDBJ databases">
        <title>Wenzhouxiangella salilacus sp. nov., a novel bacterium isolated from a saline lake in Xinjiang Province, China.</title>
        <authorList>
            <person name="Han S."/>
        </authorList>
    </citation>
    <scope>NUCLEOTIDE SEQUENCE [LARGE SCALE GENOMIC DNA]</scope>
    <source>
        <strain evidence="6 7">XDB06</strain>
    </source>
</reference>
<dbReference type="PANTHER" id="PTHR33164:SF104">
    <property type="entry name" value="TRANSCRIPTIONAL REGULATORY PROTEIN"/>
    <property type="match status" value="1"/>
</dbReference>
<dbReference type="GO" id="GO:0006950">
    <property type="term" value="P:response to stress"/>
    <property type="evidence" value="ECO:0007669"/>
    <property type="project" value="TreeGrafter"/>
</dbReference>
<dbReference type="PROSITE" id="PS50995">
    <property type="entry name" value="HTH_MARR_2"/>
    <property type="match status" value="1"/>
</dbReference>
<feature type="region of interest" description="Disordered" evidence="4">
    <location>
        <begin position="174"/>
        <end position="200"/>
    </location>
</feature>
<protein>
    <submittedName>
        <fullName evidence="6">MarR family transcriptional regulator</fullName>
    </submittedName>
</protein>
<evidence type="ECO:0000256" key="2">
    <source>
        <dbReference type="ARBA" id="ARBA00023125"/>
    </source>
</evidence>
<dbReference type="PRINTS" id="PR00598">
    <property type="entry name" value="HTHMARR"/>
</dbReference>
<evidence type="ECO:0000256" key="1">
    <source>
        <dbReference type="ARBA" id="ARBA00023015"/>
    </source>
</evidence>
<dbReference type="Proteomes" id="UP000260351">
    <property type="component" value="Unassembled WGS sequence"/>
</dbReference>
<evidence type="ECO:0000256" key="4">
    <source>
        <dbReference type="SAM" id="MobiDB-lite"/>
    </source>
</evidence>
<comment type="caution">
    <text evidence="6">The sequence shown here is derived from an EMBL/GenBank/DDBJ whole genome shotgun (WGS) entry which is preliminary data.</text>
</comment>
<keyword evidence="1" id="KW-0805">Transcription regulation</keyword>
<accession>A0A3E1KAT7</accession>
<dbReference type="Pfam" id="PF12802">
    <property type="entry name" value="MarR_2"/>
    <property type="match status" value="1"/>
</dbReference>
<dbReference type="PANTHER" id="PTHR33164">
    <property type="entry name" value="TRANSCRIPTIONAL REGULATOR, MARR FAMILY"/>
    <property type="match status" value="1"/>
</dbReference>
<proteinExistence type="predicted"/>
<dbReference type="InterPro" id="IPR036388">
    <property type="entry name" value="WH-like_DNA-bd_sf"/>
</dbReference>
<dbReference type="EMBL" id="QUZK01000018">
    <property type="protein sequence ID" value="RFF31531.1"/>
    <property type="molecule type" value="Genomic_DNA"/>
</dbReference>
<feature type="domain" description="HTH marR-type" evidence="5">
    <location>
        <begin position="37"/>
        <end position="172"/>
    </location>
</feature>
<dbReference type="AlphaFoldDB" id="A0A3E1KAT7"/>
<keyword evidence="2" id="KW-0238">DNA-binding</keyword>
<dbReference type="InterPro" id="IPR036390">
    <property type="entry name" value="WH_DNA-bd_sf"/>
</dbReference>
<dbReference type="InterPro" id="IPR000835">
    <property type="entry name" value="HTH_MarR-typ"/>
</dbReference>
<evidence type="ECO:0000256" key="3">
    <source>
        <dbReference type="ARBA" id="ARBA00023163"/>
    </source>
</evidence>
<evidence type="ECO:0000313" key="7">
    <source>
        <dbReference type="Proteomes" id="UP000260351"/>
    </source>
</evidence>
<dbReference type="SUPFAM" id="SSF46785">
    <property type="entry name" value="Winged helix' DNA-binding domain"/>
    <property type="match status" value="1"/>
</dbReference>
<dbReference type="GO" id="GO:0003700">
    <property type="term" value="F:DNA-binding transcription factor activity"/>
    <property type="evidence" value="ECO:0007669"/>
    <property type="project" value="InterPro"/>
</dbReference>